<dbReference type="EC" id="2.7.7.12" evidence="6"/>
<dbReference type="InterPro" id="IPR001937">
    <property type="entry name" value="GalP_UDPtransf1"/>
</dbReference>
<reference evidence="6 7" key="1">
    <citation type="submission" date="2014-06" db="EMBL/GenBank/DDBJ databases">
        <authorList>
            <person name="Ngugi D.K."/>
            <person name="Blom J."/>
            <person name="Alam I."/>
            <person name="Rashid M."/>
            <person name="Ba Alawi W."/>
            <person name="Zhang G."/>
            <person name="Hikmawan T."/>
            <person name="Guan Y."/>
            <person name="Antunes A."/>
            <person name="Siam R."/>
            <person name="ElDorry H."/>
            <person name="Bajic V."/>
            <person name="Stingl U."/>
        </authorList>
    </citation>
    <scope>NUCLEOTIDE SEQUENCE [LARGE SCALE GENOMIC DNA]</scope>
    <source>
        <strain evidence="6">SCGC AAA799-N04</strain>
    </source>
</reference>
<keyword evidence="1 6" id="KW-0808">Transferase</keyword>
<dbReference type="InterPro" id="IPR053177">
    <property type="entry name" value="ADP-glucose_phosphorylase"/>
</dbReference>
<evidence type="ECO:0000256" key="3">
    <source>
        <dbReference type="ARBA" id="ARBA00023277"/>
    </source>
</evidence>
<keyword evidence="2 6" id="KW-0548">Nucleotidyltransferase</keyword>
<accession>A0A081RMB3</accession>
<dbReference type="Pfam" id="PF01087">
    <property type="entry name" value="GalP_UDP_transf"/>
    <property type="match status" value="1"/>
</dbReference>
<dbReference type="Gene3D" id="3.30.428.10">
    <property type="entry name" value="HIT-like"/>
    <property type="match status" value="2"/>
</dbReference>
<dbReference type="GO" id="GO:0008108">
    <property type="term" value="F:UDP-glucose:hexose-1-phosphate uridylyltransferase activity"/>
    <property type="evidence" value="ECO:0007669"/>
    <property type="project" value="UniProtKB-EC"/>
</dbReference>
<keyword evidence="3" id="KW-0119">Carbohydrate metabolism</keyword>
<evidence type="ECO:0000313" key="6">
    <source>
        <dbReference type="EMBL" id="KEQ56336.1"/>
    </source>
</evidence>
<organism evidence="6 7">
    <name type="scientific">Marine Group I thaumarchaeote SCGC AAA799-N04</name>
    <dbReference type="NCBI Taxonomy" id="1502293"/>
    <lineage>
        <taxon>Archaea</taxon>
        <taxon>Nitrososphaerota</taxon>
        <taxon>Marine Group I</taxon>
    </lineage>
</organism>
<name>A0A081RMB3_9ARCH</name>
<dbReference type="EMBL" id="JOKN01000021">
    <property type="protein sequence ID" value="KEQ56336.1"/>
    <property type="molecule type" value="Genomic_DNA"/>
</dbReference>
<protein>
    <submittedName>
        <fullName evidence="6">Galactose-1-phosphate uridylyltransferase protein</fullName>
        <ecNumber evidence="6">2.7.7.12</ecNumber>
    </submittedName>
</protein>
<dbReference type="GO" id="GO:0006012">
    <property type="term" value="P:galactose metabolic process"/>
    <property type="evidence" value="ECO:0007669"/>
    <property type="project" value="InterPro"/>
</dbReference>
<comment type="caution">
    <text evidence="6">The sequence shown here is derived from an EMBL/GenBank/DDBJ whole genome shotgun (WGS) entry which is preliminary data.</text>
</comment>
<proteinExistence type="predicted"/>
<dbReference type="Proteomes" id="UP000028059">
    <property type="component" value="Unassembled WGS sequence"/>
</dbReference>
<dbReference type="InterPro" id="IPR005849">
    <property type="entry name" value="GalP_Utransf_N"/>
</dbReference>
<feature type="active site" description="Tele-UMP-histidine intermediate" evidence="4">
    <location>
        <position position="181"/>
    </location>
</feature>
<dbReference type="PIRSF" id="PIRSF000808">
    <property type="entry name" value="GalT"/>
    <property type="match status" value="1"/>
</dbReference>
<dbReference type="PATRIC" id="fig|1502293.3.peg.1096"/>
<gene>
    <name evidence="6" type="primary">galT</name>
    <name evidence="6" type="ORF">AAA799N04_01182</name>
</gene>
<evidence type="ECO:0000259" key="5">
    <source>
        <dbReference type="Pfam" id="PF01087"/>
    </source>
</evidence>
<evidence type="ECO:0000256" key="1">
    <source>
        <dbReference type="ARBA" id="ARBA00022679"/>
    </source>
</evidence>
<feature type="domain" description="Galactose-1-phosphate uridyl transferase N-terminal" evidence="5">
    <location>
        <begin position="100"/>
        <end position="191"/>
    </location>
</feature>
<sequence length="356" mass="40444">MTLDLSKRFNRHLLQITIMGDMRKDYVSERFMIVSKKEDKVKDPKKSPFAPGNESMTNPSVLSLVAKDGMLQRLQDSDDEFVEGWSIRVFESKNPIVSVDTENSYSDRPFYSEPAYGYHYIVVASPNQKDTFATIDTEQWSNILVVVQDRLRWLYTQKGVTYVSIYADQGELSGSANPHPHLNILTFSTIPPIIEEEAEASHKILNEKGVCPMCQTVNEEISGPRQVLQTEGFIAFCPWSPSYPYEFWIAPKKHTTSFSKITQKEINDLSLILRATLGGLSQTIKNVSYNLVFHLSPEKKNSRQIHWHIEIYPITKSWSGLERGYGIFLNDISPEEAAEKLGAACRKELANLVGIV</sequence>
<dbReference type="PANTHER" id="PTHR42763">
    <property type="entry name" value="ADP-GLUCOSE PHOSPHORYLASE"/>
    <property type="match status" value="1"/>
</dbReference>
<dbReference type="GO" id="GO:0008270">
    <property type="term" value="F:zinc ion binding"/>
    <property type="evidence" value="ECO:0007669"/>
    <property type="project" value="InterPro"/>
</dbReference>
<evidence type="ECO:0000256" key="4">
    <source>
        <dbReference type="PIRSR" id="PIRSR000808-1"/>
    </source>
</evidence>
<dbReference type="AlphaFoldDB" id="A0A081RMB3"/>
<evidence type="ECO:0000313" key="7">
    <source>
        <dbReference type="Proteomes" id="UP000028059"/>
    </source>
</evidence>
<dbReference type="SUPFAM" id="SSF54197">
    <property type="entry name" value="HIT-like"/>
    <property type="match status" value="2"/>
</dbReference>
<evidence type="ECO:0000256" key="2">
    <source>
        <dbReference type="ARBA" id="ARBA00022695"/>
    </source>
</evidence>
<keyword evidence="7" id="KW-1185">Reference proteome</keyword>
<dbReference type="PANTHER" id="PTHR42763:SF2">
    <property type="entry name" value="ADP-GLUCOSE PHOSPHORYLASE"/>
    <property type="match status" value="1"/>
</dbReference>
<dbReference type="InterPro" id="IPR036265">
    <property type="entry name" value="HIT-like_sf"/>
</dbReference>